<dbReference type="Proteomes" id="UP001571110">
    <property type="component" value="Unassembled WGS sequence"/>
</dbReference>
<name>A0ABV4RXE5_9BACI</name>
<organism evidence="1 2">
    <name type="scientific">Bacillus mobilis</name>
    <dbReference type="NCBI Taxonomy" id="2026190"/>
    <lineage>
        <taxon>Bacteria</taxon>
        <taxon>Bacillati</taxon>
        <taxon>Bacillota</taxon>
        <taxon>Bacilli</taxon>
        <taxon>Bacillales</taxon>
        <taxon>Bacillaceae</taxon>
        <taxon>Bacillus</taxon>
        <taxon>Bacillus cereus group</taxon>
    </lineage>
</organism>
<evidence type="ECO:0000313" key="2">
    <source>
        <dbReference type="Proteomes" id="UP001571110"/>
    </source>
</evidence>
<gene>
    <name evidence="1" type="ORF">AB1I70_17395</name>
</gene>
<sequence>MCRILKIDYVDRKEKGIKKAENIRGVQEALGYSSMNTKNMNE</sequence>
<dbReference type="RefSeq" id="WP_256679695.1">
    <property type="nucleotide sequence ID" value="NZ_JAJESE010000081.1"/>
</dbReference>
<evidence type="ECO:0000313" key="1">
    <source>
        <dbReference type="EMBL" id="MFA2793119.1"/>
    </source>
</evidence>
<evidence type="ECO:0008006" key="3">
    <source>
        <dbReference type="Google" id="ProtNLM"/>
    </source>
</evidence>
<reference evidence="1 2" key="1">
    <citation type="submission" date="2024-06" db="EMBL/GenBank/DDBJ databases">
        <title>Genetic profile and toxigenic potential of Bacillus cereus isolates from a Norwegian ice cream production plant,.</title>
        <authorList>
            <person name="Lindback T."/>
            <person name="Llarena A.-K."/>
            <person name="O'Sullivan K."/>
            <person name="Monshaugen M."/>
            <person name="Holmemo C.W."/>
            <person name="Aspholm M."/>
        </authorList>
    </citation>
    <scope>NUCLEOTIDE SEQUENCE [LARGE SCALE GENOMIC DNA]</scope>
    <source>
        <strain evidence="1 2">NVH-YM330</strain>
    </source>
</reference>
<protein>
    <recommendedName>
        <fullName evidence="3">Resolvase/invertase-type recombinase catalytic domain-containing protein</fullName>
    </recommendedName>
</protein>
<accession>A0ABV4RXE5</accession>
<dbReference type="EMBL" id="JBFDTY010000003">
    <property type="protein sequence ID" value="MFA2793119.1"/>
    <property type="molecule type" value="Genomic_DNA"/>
</dbReference>
<proteinExistence type="predicted"/>
<keyword evidence="2" id="KW-1185">Reference proteome</keyword>
<comment type="caution">
    <text evidence="1">The sequence shown here is derived from an EMBL/GenBank/DDBJ whole genome shotgun (WGS) entry which is preliminary data.</text>
</comment>